<dbReference type="InterPro" id="IPR002146">
    <property type="entry name" value="ATP_synth_b/b'su_bac/chlpt"/>
</dbReference>
<reference evidence="16 17" key="1">
    <citation type="submission" date="2020-03" db="EMBL/GenBank/DDBJ databases">
        <title>Genomic Encyclopedia of Type Strains, Phase IV (KMG-IV): sequencing the most valuable type-strain genomes for metagenomic binning, comparative biology and taxonomic classification.</title>
        <authorList>
            <person name="Goeker M."/>
        </authorList>
    </citation>
    <scope>NUCLEOTIDE SEQUENCE [LARGE SCALE GENOMIC DNA]</scope>
    <source>
        <strain evidence="16 17">DSM 16846</strain>
    </source>
</reference>
<dbReference type="GO" id="GO:0045259">
    <property type="term" value="C:proton-transporting ATP synthase complex"/>
    <property type="evidence" value="ECO:0007669"/>
    <property type="project" value="UniProtKB-KW"/>
</dbReference>
<evidence type="ECO:0000256" key="10">
    <source>
        <dbReference type="ARBA" id="ARBA00025198"/>
    </source>
</evidence>
<protein>
    <recommendedName>
        <fullName evidence="13">ATP synthase subunit b</fullName>
    </recommendedName>
    <alternativeName>
        <fullName evidence="13">ATP synthase F(0) sector subunit b</fullName>
    </alternativeName>
    <alternativeName>
        <fullName evidence="13">ATPase subunit I</fullName>
    </alternativeName>
    <alternativeName>
        <fullName evidence="13">F-type ATPase subunit b</fullName>
        <shortName evidence="13">F-ATPase subunit b</shortName>
    </alternativeName>
</protein>
<comment type="similarity">
    <text evidence="1 13 14">Belongs to the ATPase B chain family.</text>
</comment>
<dbReference type="Proteomes" id="UP000558192">
    <property type="component" value="Unassembled WGS sequence"/>
</dbReference>
<comment type="subcellular location">
    <subcellularLocation>
        <location evidence="13">Cell membrane</location>
        <topology evidence="13">Single-pass membrane protein</topology>
    </subcellularLocation>
    <subcellularLocation>
        <location evidence="12">Endomembrane system</location>
        <topology evidence="12">Single-pass membrane protein</topology>
    </subcellularLocation>
</comment>
<evidence type="ECO:0000313" key="16">
    <source>
        <dbReference type="EMBL" id="NJC06112.1"/>
    </source>
</evidence>
<dbReference type="AlphaFoldDB" id="A0A7X6BHH7"/>
<accession>A0A7X6BHH7</accession>
<dbReference type="Pfam" id="PF00430">
    <property type="entry name" value="ATP-synt_B"/>
    <property type="match status" value="1"/>
</dbReference>
<evidence type="ECO:0000256" key="4">
    <source>
        <dbReference type="ARBA" id="ARBA00022692"/>
    </source>
</evidence>
<keyword evidence="8 13" id="KW-0472">Membrane</keyword>
<dbReference type="GO" id="GO:0046933">
    <property type="term" value="F:proton-transporting ATP synthase activity, rotational mechanism"/>
    <property type="evidence" value="ECO:0007669"/>
    <property type="project" value="UniProtKB-UniRule"/>
</dbReference>
<keyword evidence="15" id="KW-0175">Coiled coil</keyword>
<comment type="caution">
    <text evidence="16">The sequence shown here is derived from an EMBL/GenBank/DDBJ whole genome shotgun (WGS) entry which is preliminary data.</text>
</comment>
<sequence length="182" mass="19199">MADNVQQELHTEVEAGSEVHTDPVALGFDATMLVGLSMAVVVILLLWKKVPAAIGKALDGKIAGIRAQLDEAAALRAEAEKIKAEYEAKAAASEGEAAAMLERARHEAESIRAKAENDAALLVERRTRMAEDKIAAEERAALQQLRATAADAASKAAAKIIADRHDGASDKALIDQAIAGIR</sequence>
<organism evidence="16 17">
    <name type="scientific">Sphingomonas kaistensis</name>
    <dbReference type="NCBI Taxonomy" id="298708"/>
    <lineage>
        <taxon>Bacteria</taxon>
        <taxon>Pseudomonadati</taxon>
        <taxon>Pseudomonadota</taxon>
        <taxon>Alphaproteobacteria</taxon>
        <taxon>Sphingomonadales</taxon>
        <taxon>Sphingomonadaceae</taxon>
        <taxon>Sphingomonas</taxon>
    </lineage>
</organism>
<comment type="function">
    <text evidence="11">Component of the F(0) channel, it forms part of the peripheral stalk, linking F(1) to F(0). The b'-subunit is a diverged and duplicated form of b found in plants and photosynthetic bacteria.</text>
</comment>
<dbReference type="HAMAP" id="MF_01398">
    <property type="entry name" value="ATP_synth_b_bprime"/>
    <property type="match status" value="1"/>
</dbReference>
<dbReference type="GO" id="GO:0046961">
    <property type="term" value="F:proton-transporting ATPase activity, rotational mechanism"/>
    <property type="evidence" value="ECO:0007669"/>
    <property type="project" value="TreeGrafter"/>
</dbReference>
<keyword evidence="6 13" id="KW-1133">Transmembrane helix</keyword>
<evidence type="ECO:0000313" key="17">
    <source>
        <dbReference type="Proteomes" id="UP000558192"/>
    </source>
</evidence>
<dbReference type="GO" id="GO:0005886">
    <property type="term" value="C:plasma membrane"/>
    <property type="evidence" value="ECO:0007669"/>
    <property type="project" value="UniProtKB-SubCell"/>
</dbReference>
<dbReference type="EMBL" id="JAATJC010000001">
    <property type="protein sequence ID" value="NJC06112.1"/>
    <property type="molecule type" value="Genomic_DNA"/>
</dbReference>
<evidence type="ECO:0000256" key="11">
    <source>
        <dbReference type="ARBA" id="ARBA00025614"/>
    </source>
</evidence>
<keyword evidence="17" id="KW-1185">Reference proteome</keyword>
<comment type="subunit">
    <text evidence="13">F-type ATPases have 2 components, F(1) - the catalytic core - and F(0) - the membrane proton channel. F(1) has five subunits: alpha(3), beta(3), gamma(1), delta(1), epsilon(1). F(0) has three main subunits: a(1), b(2) and c(10-14). The alpha and beta chains form an alternating ring which encloses part of the gamma chain. F(1) is attached to F(0) by a central stalk formed by the gamma and epsilon chains, while a peripheral stalk is formed by the delta and b chains.</text>
</comment>
<proteinExistence type="inferred from homology"/>
<dbReference type="GO" id="GO:0012505">
    <property type="term" value="C:endomembrane system"/>
    <property type="evidence" value="ECO:0007669"/>
    <property type="project" value="UniProtKB-SubCell"/>
</dbReference>
<evidence type="ECO:0000256" key="13">
    <source>
        <dbReference type="HAMAP-Rule" id="MF_01398"/>
    </source>
</evidence>
<evidence type="ECO:0000256" key="15">
    <source>
        <dbReference type="SAM" id="Coils"/>
    </source>
</evidence>
<feature type="coiled-coil region" evidence="15">
    <location>
        <begin position="65"/>
        <end position="155"/>
    </location>
</feature>
<evidence type="ECO:0000256" key="1">
    <source>
        <dbReference type="ARBA" id="ARBA00005513"/>
    </source>
</evidence>
<evidence type="ECO:0000256" key="5">
    <source>
        <dbReference type="ARBA" id="ARBA00022781"/>
    </source>
</evidence>
<keyword evidence="7 13" id="KW-0406">Ion transport</keyword>
<evidence type="ECO:0000256" key="14">
    <source>
        <dbReference type="RuleBase" id="RU003848"/>
    </source>
</evidence>
<evidence type="ECO:0000256" key="12">
    <source>
        <dbReference type="ARBA" id="ARBA00037847"/>
    </source>
</evidence>
<feature type="transmembrane region" description="Helical" evidence="13">
    <location>
        <begin position="24"/>
        <end position="47"/>
    </location>
</feature>
<dbReference type="PANTHER" id="PTHR33445:SF1">
    <property type="entry name" value="ATP SYNTHASE SUBUNIT B"/>
    <property type="match status" value="1"/>
</dbReference>
<name>A0A7X6BHH7_9SPHN</name>
<gene>
    <name evidence="13" type="primary">atpF</name>
    <name evidence="16" type="ORF">GGQ97_001905</name>
</gene>
<dbReference type="PANTHER" id="PTHR33445">
    <property type="entry name" value="ATP SYNTHASE SUBUNIT B', CHLOROPLASTIC"/>
    <property type="match status" value="1"/>
</dbReference>
<evidence type="ECO:0000256" key="9">
    <source>
        <dbReference type="ARBA" id="ARBA00023310"/>
    </source>
</evidence>
<comment type="function">
    <text evidence="10 13">F(1)F(0) ATP synthase produces ATP from ADP in the presence of a proton or sodium gradient. F-type ATPases consist of two structural domains, F(1) containing the extramembraneous catalytic core and F(0) containing the membrane proton channel, linked together by a central stalk and a peripheral stalk. During catalysis, ATP synthesis in the catalytic domain of F(1) is coupled via a rotary mechanism of the central stalk subunits to proton translocation.</text>
</comment>
<dbReference type="InterPro" id="IPR050059">
    <property type="entry name" value="ATP_synthase_B_chain"/>
</dbReference>
<keyword evidence="9 13" id="KW-0066">ATP synthesis</keyword>
<keyword evidence="3 13" id="KW-0138">CF(0)</keyword>
<keyword evidence="5 13" id="KW-0375">Hydrogen ion transport</keyword>
<evidence type="ECO:0000256" key="3">
    <source>
        <dbReference type="ARBA" id="ARBA00022547"/>
    </source>
</evidence>
<keyword evidence="4 13" id="KW-0812">Transmembrane</keyword>
<evidence type="ECO:0000256" key="7">
    <source>
        <dbReference type="ARBA" id="ARBA00023065"/>
    </source>
</evidence>
<evidence type="ECO:0000256" key="8">
    <source>
        <dbReference type="ARBA" id="ARBA00023136"/>
    </source>
</evidence>
<dbReference type="RefSeq" id="WP_342448505.1">
    <property type="nucleotide sequence ID" value="NZ_JAATJC010000001.1"/>
</dbReference>
<keyword evidence="2 13" id="KW-0813">Transport</keyword>
<evidence type="ECO:0000256" key="2">
    <source>
        <dbReference type="ARBA" id="ARBA00022448"/>
    </source>
</evidence>
<evidence type="ECO:0000256" key="6">
    <source>
        <dbReference type="ARBA" id="ARBA00022989"/>
    </source>
</evidence>
<keyword evidence="13" id="KW-1003">Cell membrane</keyword>